<dbReference type="InterPro" id="IPR036291">
    <property type="entry name" value="NAD(P)-bd_dom_sf"/>
</dbReference>
<dbReference type="NCBIfam" id="NF000940">
    <property type="entry name" value="PRK00094.1-2"/>
    <property type="match status" value="1"/>
</dbReference>
<evidence type="ECO:0000256" key="6">
    <source>
        <dbReference type="ARBA" id="ARBA00023098"/>
    </source>
</evidence>
<dbReference type="PIRSF" id="PIRSF000114">
    <property type="entry name" value="Glycerol-3-P_dh"/>
    <property type="match status" value="1"/>
</dbReference>
<feature type="binding site" evidence="9">
    <location>
        <position position="291"/>
    </location>
    <ligand>
        <name>NADPH</name>
        <dbReference type="ChEBI" id="CHEBI:57783"/>
    </ligand>
</feature>
<proteinExistence type="inferred from homology"/>
<comment type="pathway">
    <text evidence="9">Membrane lipid metabolism; glycerophospholipid metabolism.</text>
</comment>
<feature type="binding site" evidence="12">
    <location>
        <position position="265"/>
    </location>
    <ligand>
        <name>NAD(+)</name>
        <dbReference type="ChEBI" id="CHEBI:57540"/>
    </ligand>
</feature>
<dbReference type="InterPro" id="IPR008927">
    <property type="entry name" value="6-PGluconate_DH-like_C_sf"/>
</dbReference>
<dbReference type="Proteomes" id="UP000251341">
    <property type="component" value="Unassembled WGS sequence"/>
</dbReference>
<keyword evidence="5 9" id="KW-0520">NAD</keyword>
<evidence type="ECO:0000256" key="12">
    <source>
        <dbReference type="PIRSR" id="PIRSR000114-3"/>
    </source>
</evidence>
<sequence length="341" mass="34732">MKIAVLGAGAWGTALAINAGAHHTVTLWARDVPQAQAMQAERVNTRYLPDLPFTAGVQVSSAPIGPWLAEQDLVVIGSPMSSLRGMLTQLAPILGSSVPVAWLCKGFEAAQPGASTAEASPSGVGLMAHEVKAQVAPALRGGALSGPSFAQEVARGMPTALVAASDDAATRDAMVQAFHNNSLRVYANDDIVGVEVGGAVKNVLAIATGLCDGLQLGLNARAALITRGLAEITRLGVALGAKTETFMGLSGLGDLVLTSTGDLSRNRKVGLALAQGMTLQQAVDSLGHVAEGVYCARTVVQRAQHLGVDMPIAQAVVALLDGSITPAQAVALLMGRGAKGE</sequence>
<comment type="function">
    <text evidence="9">Catalyzes the reduction of the glycolytic intermediate dihydroxyacetone phosphate (DHAP) to sn-glycerol 3-phosphate (G3P), the key precursor for phospholipid synthesis.</text>
</comment>
<evidence type="ECO:0000256" key="1">
    <source>
        <dbReference type="ARBA" id="ARBA00011009"/>
    </source>
</evidence>
<dbReference type="AlphaFoldDB" id="A0A315ESS4"/>
<accession>A0A315ESS4</accession>
<reference evidence="15 16" key="1">
    <citation type="submission" date="2017-04" db="EMBL/GenBank/DDBJ databases">
        <title>Unexpected and diverse lifestyles within the genus Limnohabitans.</title>
        <authorList>
            <person name="Kasalicky V."/>
            <person name="Mehrshad M."/>
            <person name="Andrei S.-A."/>
            <person name="Salcher M."/>
            <person name="Kratochvilova H."/>
            <person name="Simek K."/>
            <person name="Ghai R."/>
        </authorList>
    </citation>
    <scope>NUCLEOTIDE SEQUENCE [LARGE SCALE GENOMIC DNA]</scope>
    <source>
        <strain evidence="15 16">MWH-C5</strain>
    </source>
</reference>
<comment type="catalytic activity">
    <reaction evidence="9">
        <text>sn-glycerol 3-phosphate + NADP(+) = dihydroxyacetone phosphate + NADPH + H(+)</text>
        <dbReference type="Rhea" id="RHEA:11096"/>
        <dbReference type="ChEBI" id="CHEBI:15378"/>
        <dbReference type="ChEBI" id="CHEBI:57597"/>
        <dbReference type="ChEBI" id="CHEBI:57642"/>
        <dbReference type="ChEBI" id="CHEBI:57783"/>
        <dbReference type="ChEBI" id="CHEBI:58349"/>
        <dbReference type="EC" id="1.1.1.94"/>
    </reaction>
</comment>
<feature type="domain" description="Glycerol-3-phosphate dehydrogenase NAD-dependent N-terminal" evidence="13">
    <location>
        <begin position="2"/>
        <end position="169"/>
    </location>
</feature>
<dbReference type="InterPro" id="IPR011128">
    <property type="entry name" value="G3P_DH_NAD-dep_N"/>
</dbReference>
<comment type="caution">
    <text evidence="15">The sequence shown here is derived from an EMBL/GenBank/DDBJ whole genome shotgun (WGS) entry which is preliminary data.</text>
</comment>
<dbReference type="GO" id="GO:0005975">
    <property type="term" value="P:carbohydrate metabolic process"/>
    <property type="evidence" value="ECO:0007669"/>
    <property type="project" value="InterPro"/>
</dbReference>
<evidence type="ECO:0000259" key="14">
    <source>
        <dbReference type="Pfam" id="PF07479"/>
    </source>
</evidence>
<keyword evidence="6 9" id="KW-0443">Lipid metabolism</keyword>
<evidence type="ECO:0000256" key="10">
    <source>
        <dbReference type="PIRSR" id="PIRSR000114-1"/>
    </source>
</evidence>
<dbReference type="PANTHER" id="PTHR11728">
    <property type="entry name" value="GLYCEROL-3-PHOSPHATE DEHYDROGENASE"/>
    <property type="match status" value="1"/>
</dbReference>
<dbReference type="GO" id="GO:0005829">
    <property type="term" value="C:cytosol"/>
    <property type="evidence" value="ECO:0007669"/>
    <property type="project" value="TreeGrafter"/>
</dbReference>
<evidence type="ECO:0000256" key="7">
    <source>
        <dbReference type="ARBA" id="ARBA00023209"/>
    </source>
</evidence>
<feature type="binding site" evidence="9">
    <location>
        <position position="47"/>
    </location>
    <ligand>
        <name>NADPH</name>
        <dbReference type="ChEBI" id="CHEBI:57783"/>
    </ligand>
</feature>
<dbReference type="PANTHER" id="PTHR11728:SF1">
    <property type="entry name" value="GLYCEROL-3-PHOSPHATE DEHYDROGENASE [NAD(+)] 2, CHLOROPLASTIC"/>
    <property type="match status" value="1"/>
</dbReference>
<keyword evidence="8 9" id="KW-1208">Phospholipid metabolism</keyword>
<dbReference type="InterPro" id="IPR006168">
    <property type="entry name" value="G3P_DH_NAD-dep"/>
</dbReference>
<dbReference type="GO" id="GO:0051287">
    <property type="term" value="F:NAD binding"/>
    <property type="evidence" value="ECO:0007669"/>
    <property type="project" value="InterPro"/>
</dbReference>
<protein>
    <recommendedName>
        <fullName evidence="9">Glycerol-3-phosphate dehydrogenase [NAD(P)+]</fullName>
        <ecNumber evidence="9">1.1.1.94</ecNumber>
    </recommendedName>
    <alternativeName>
        <fullName evidence="9">NAD(P)(+)-dependent glycerol-3-phosphate dehydrogenase</fullName>
    </alternativeName>
    <alternativeName>
        <fullName evidence="9">NAD(P)H-dependent dihydroxyacetone-phosphate reductase</fullName>
    </alternativeName>
</protein>
<evidence type="ECO:0000256" key="4">
    <source>
        <dbReference type="ARBA" id="ARBA00023002"/>
    </source>
</evidence>
<dbReference type="InterPro" id="IPR006109">
    <property type="entry name" value="G3P_DH_NAD-dep_C"/>
</dbReference>
<dbReference type="EC" id="1.1.1.94" evidence="9"/>
<keyword evidence="16" id="KW-1185">Reference proteome</keyword>
<dbReference type="GO" id="GO:0006650">
    <property type="term" value="P:glycerophospholipid metabolic process"/>
    <property type="evidence" value="ECO:0007669"/>
    <property type="project" value="UniProtKB-UniRule"/>
</dbReference>
<comment type="catalytic activity">
    <reaction evidence="9">
        <text>sn-glycerol 3-phosphate + NAD(+) = dihydroxyacetone phosphate + NADH + H(+)</text>
        <dbReference type="Rhea" id="RHEA:11092"/>
        <dbReference type="ChEBI" id="CHEBI:15378"/>
        <dbReference type="ChEBI" id="CHEBI:57540"/>
        <dbReference type="ChEBI" id="CHEBI:57597"/>
        <dbReference type="ChEBI" id="CHEBI:57642"/>
        <dbReference type="ChEBI" id="CHEBI:57945"/>
        <dbReference type="EC" id="1.1.1.94"/>
    </reaction>
</comment>
<feature type="binding site" evidence="9">
    <location>
        <position position="148"/>
    </location>
    <ligand>
        <name>sn-glycerol 3-phosphate</name>
        <dbReference type="ChEBI" id="CHEBI:57597"/>
    </ligand>
</feature>
<gene>
    <name evidence="9" type="primary">gpsA</name>
    <name evidence="15" type="ORF">B9Z44_04710</name>
</gene>
<keyword evidence="2 9" id="KW-0444">Lipid biosynthesis</keyword>
<feature type="binding site" evidence="9">
    <location>
        <position position="254"/>
    </location>
    <ligand>
        <name>sn-glycerol 3-phosphate</name>
        <dbReference type="ChEBI" id="CHEBI:57597"/>
    </ligand>
</feature>
<keyword evidence="3 9" id="KW-0521">NADP</keyword>
<dbReference type="Gene3D" id="1.10.1040.10">
    <property type="entry name" value="N-(1-d-carboxylethyl)-l-norvaline Dehydrogenase, domain 2"/>
    <property type="match status" value="1"/>
</dbReference>
<feature type="binding site" evidence="11">
    <location>
        <begin position="265"/>
        <end position="266"/>
    </location>
    <ligand>
        <name>substrate</name>
    </ligand>
</feature>
<feature type="active site" description="Proton acceptor" evidence="9 10">
    <location>
        <position position="201"/>
    </location>
</feature>
<evidence type="ECO:0000256" key="9">
    <source>
        <dbReference type="HAMAP-Rule" id="MF_00394"/>
    </source>
</evidence>
<dbReference type="SUPFAM" id="SSF48179">
    <property type="entry name" value="6-phosphogluconate dehydrogenase C-terminal domain-like"/>
    <property type="match status" value="1"/>
</dbReference>
<feature type="domain" description="Glycerol-3-phosphate dehydrogenase NAD-dependent C-terminal" evidence="14">
    <location>
        <begin position="190"/>
        <end position="330"/>
    </location>
</feature>
<feature type="binding site" evidence="9">
    <location>
        <position position="289"/>
    </location>
    <ligand>
        <name>NADPH</name>
        <dbReference type="ChEBI" id="CHEBI:57783"/>
    </ligand>
</feature>
<dbReference type="GO" id="GO:0141152">
    <property type="term" value="F:glycerol-3-phosphate dehydrogenase (NAD+) activity"/>
    <property type="evidence" value="ECO:0007669"/>
    <property type="project" value="RHEA"/>
</dbReference>
<comment type="similarity">
    <text evidence="1 9">Belongs to the NAD-dependent glycerol-3-phosphate dehydrogenase family.</text>
</comment>
<feature type="binding site" evidence="9">
    <location>
        <position position="146"/>
    </location>
    <ligand>
        <name>sn-glycerol 3-phosphate</name>
        <dbReference type="ChEBI" id="CHEBI:57597"/>
    </ligand>
</feature>
<feature type="binding site" evidence="9">
    <location>
        <position position="150"/>
    </location>
    <ligand>
        <name>NADPH</name>
        <dbReference type="ChEBI" id="CHEBI:57783"/>
    </ligand>
</feature>
<evidence type="ECO:0000259" key="13">
    <source>
        <dbReference type="Pfam" id="PF01210"/>
    </source>
</evidence>
<dbReference type="GO" id="GO:0008654">
    <property type="term" value="P:phospholipid biosynthetic process"/>
    <property type="evidence" value="ECO:0007669"/>
    <property type="project" value="UniProtKB-KW"/>
</dbReference>
<feature type="binding site" evidence="11">
    <location>
        <position position="105"/>
    </location>
    <ligand>
        <name>substrate</name>
    </ligand>
</feature>
<dbReference type="GO" id="GO:0046168">
    <property type="term" value="P:glycerol-3-phosphate catabolic process"/>
    <property type="evidence" value="ECO:0007669"/>
    <property type="project" value="InterPro"/>
</dbReference>
<feature type="binding site" evidence="9">
    <location>
        <position position="201"/>
    </location>
    <ligand>
        <name>sn-glycerol 3-phosphate</name>
        <dbReference type="ChEBI" id="CHEBI:57597"/>
    </ligand>
</feature>
<keyword evidence="9" id="KW-0963">Cytoplasm</keyword>
<feature type="binding site" evidence="12">
    <location>
        <position position="150"/>
    </location>
    <ligand>
        <name>NAD(+)</name>
        <dbReference type="ChEBI" id="CHEBI:57540"/>
    </ligand>
</feature>
<feature type="binding site" evidence="9">
    <location>
        <position position="105"/>
    </location>
    <ligand>
        <name>sn-glycerol 3-phosphate</name>
        <dbReference type="ChEBI" id="CHEBI:57597"/>
    </ligand>
</feature>
<dbReference type="SUPFAM" id="SSF51735">
    <property type="entry name" value="NAD(P)-binding Rossmann-fold domains"/>
    <property type="match status" value="1"/>
</dbReference>
<feature type="binding site" evidence="9">
    <location>
        <position position="266"/>
    </location>
    <ligand>
        <name>sn-glycerol 3-phosphate</name>
        <dbReference type="ChEBI" id="CHEBI:57597"/>
    </ligand>
</feature>
<organism evidence="15 16">
    <name type="scientific">Limnohabitans curvus</name>
    <dbReference type="NCBI Taxonomy" id="323423"/>
    <lineage>
        <taxon>Bacteria</taxon>
        <taxon>Pseudomonadati</taxon>
        <taxon>Pseudomonadota</taxon>
        <taxon>Betaproteobacteria</taxon>
        <taxon>Burkholderiales</taxon>
        <taxon>Comamonadaceae</taxon>
        <taxon>Limnohabitans</taxon>
    </lineage>
</organism>
<dbReference type="UniPathway" id="UPA00940"/>
<feature type="binding site" evidence="12">
    <location>
        <begin position="7"/>
        <end position="12"/>
    </location>
    <ligand>
        <name>NAD(+)</name>
        <dbReference type="ChEBI" id="CHEBI:57540"/>
    </ligand>
</feature>
<dbReference type="EMBL" id="NESP01000001">
    <property type="protein sequence ID" value="PUE58952.1"/>
    <property type="molecule type" value="Genomic_DNA"/>
</dbReference>
<feature type="binding site" evidence="9">
    <location>
        <position position="105"/>
    </location>
    <ligand>
        <name>NADPH</name>
        <dbReference type="ChEBI" id="CHEBI:57783"/>
    </ligand>
</feature>
<feature type="binding site" evidence="9">
    <location>
        <position position="265"/>
    </location>
    <ligand>
        <name>sn-glycerol 3-phosphate</name>
        <dbReference type="ChEBI" id="CHEBI:57597"/>
    </ligand>
</feature>
<feature type="binding site" evidence="9">
    <location>
        <position position="264"/>
    </location>
    <ligand>
        <name>sn-glycerol 3-phosphate</name>
        <dbReference type="ChEBI" id="CHEBI:57597"/>
    </ligand>
</feature>
<dbReference type="FunFam" id="1.10.1040.10:FF:000001">
    <property type="entry name" value="Glycerol-3-phosphate dehydrogenase [NAD(P)+]"/>
    <property type="match status" value="1"/>
</dbReference>
<keyword evidence="7 9" id="KW-0594">Phospholipid biosynthesis</keyword>
<evidence type="ECO:0000313" key="15">
    <source>
        <dbReference type="EMBL" id="PUE58952.1"/>
    </source>
</evidence>
<comment type="subcellular location">
    <subcellularLocation>
        <location evidence="9">Cytoplasm</location>
    </subcellularLocation>
</comment>
<evidence type="ECO:0000256" key="3">
    <source>
        <dbReference type="ARBA" id="ARBA00022857"/>
    </source>
</evidence>
<name>A0A315ESS4_9BURK</name>
<dbReference type="RefSeq" id="WP_108358254.1">
    <property type="nucleotide sequence ID" value="NZ_NESP01000001.1"/>
</dbReference>
<comment type="caution">
    <text evidence="9">Lacks conserved residue(s) required for the propagation of feature annotation.</text>
</comment>
<dbReference type="NCBIfam" id="NF000942">
    <property type="entry name" value="PRK00094.1-4"/>
    <property type="match status" value="1"/>
</dbReference>
<dbReference type="Gene3D" id="3.40.50.720">
    <property type="entry name" value="NAD(P)-binding Rossmann-like Domain"/>
    <property type="match status" value="1"/>
</dbReference>
<evidence type="ECO:0000313" key="16">
    <source>
        <dbReference type="Proteomes" id="UP000251341"/>
    </source>
</evidence>
<dbReference type="GO" id="GO:0141153">
    <property type="term" value="F:glycerol-3-phosphate dehydrogenase (NADP+) activity"/>
    <property type="evidence" value="ECO:0007669"/>
    <property type="project" value="RHEA"/>
</dbReference>
<keyword evidence="4 9" id="KW-0560">Oxidoreductase</keyword>
<feature type="binding site" evidence="9">
    <location>
        <position position="265"/>
    </location>
    <ligand>
        <name>NADPH</name>
        <dbReference type="ChEBI" id="CHEBI:57783"/>
    </ligand>
</feature>
<dbReference type="Pfam" id="PF07479">
    <property type="entry name" value="NAD_Gly3P_dh_C"/>
    <property type="match status" value="1"/>
</dbReference>
<feature type="binding site" evidence="9">
    <location>
        <position position="30"/>
    </location>
    <ligand>
        <name>NADPH</name>
        <dbReference type="ChEBI" id="CHEBI:57783"/>
    </ligand>
</feature>
<dbReference type="GO" id="GO:0046167">
    <property type="term" value="P:glycerol-3-phosphate biosynthetic process"/>
    <property type="evidence" value="ECO:0007669"/>
    <property type="project" value="UniProtKB-UniRule"/>
</dbReference>
<evidence type="ECO:0000256" key="8">
    <source>
        <dbReference type="ARBA" id="ARBA00023264"/>
    </source>
</evidence>
<evidence type="ECO:0000256" key="2">
    <source>
        <dbReference type="ARBA" id="ARBA00022516"/>
    </source>
</evidence>
<dbReference type="PROSITE" id="PS00957">
    <property type="entry name" value="NAD_G3PDH"/>
    <property type="match status" value="1"/>
</dbReference>
<feature type="binding site" evidence="9">
    <location>
        <position position="11"/>
    </location>
    <ligand>
        <name>NADPH</name>
        <dbReference type="ChEBI" id="CHEBI:57783"/>
    </ligand>
</feature>
<evidence type="ECO:0000256" key="5">
    <source>
        <dbReference type="ARBA" id="ARBA00023027"/>
    </source>
</evidence>
<keyword evidence="9" id="KW-0547">Nucleotide-binding</keyword>
<evidence type="ECO:0000256" key="11">
    <source>
        <dbReference type="PIRSR" id="PIRSR000114-2"/>
    </source>
</evidence>
<dbReference type="Pfam" id="PF01210">
    <property type="entry name" value="NAD_Gly3P_dh_N"/>
    <property type="match status" value="1"/>
</dbReference>
<dbReference type="HAMAP" id="MF_00394">
    <property type="entry name" value="NAD_Glyc3P_dehydrog"/>
    <property type="match status" value="1"/>
</dbReference>
<dbReference type="InterPro" id="IPR013328">
    <property type="entry name" value="6PGD_dom2"/>
</dbReference>